<comment type="catalytic activity">
    <reaction evidence="5 6">
        <text>dTDP-beta-L-rhamnose + NADP(+) = dTDP-4-dehydro-beta-L-rhamnose + NADPH + H(+)</text>
        <dbReference type="Rhea" id="RHEA:21796"/>
        <dbReference type="ChEBI" id="CHEBI:15378"/>
        <dbReference type="ChEBI" id="CHEBI:57510"/>
        <dbReference type="ChEBI" id="CHEBI:57783"/>
        <dbReference type="ChEBI" id="CHEBI:58349"/>
        <dbReference type="ChEBI" id="CHEBI:62830"/>
        <dbReference type="EC" id="1.1.1.133"/>
    </reaction>
</comment>
<evidence type="ECO:0000256" key="6">
    <source>
        <dbReference type="RuleBase" id="RU364082"/>
    </source>
</evidence>
<keyword evidence="6 8" id="KW-0560">Oxidoreductase</keyword>
<accession>A0ABY4VIT4</accession>
<dbReference type="Pfam" id="PF04321">
    <property type="entry name" value="RmlD_sub_bind"/>
    <property type="match status" value="1"/>
</dbReference>
<evidence type="ECO:0000256" key="2">
    <source>
        <dbReference type="ARBA" id="ARBA00010944"/>
    </source>
</evidence>
<dbReference type="RefSeq" id="WP_252084726.1">
    <property type="nucleotide sequence ID" value="NZ_CP092418.1"/>
</dbReference>
<sequence>MRILVTGRNGQLARELQKRKPRDVNLVALTRNDLDVTDSNQVMQAVNKYKPDTLINAAAYTAVDKAESEREQAFAINATGPENLARACHEMDTRLIHISTDFVFDGQGCSPYKPQDSIRPLGIYGESKAAGEAAVQSVLPQAVILRTAWVYGAHGANFTNTMLRLMRERDQLGVVADQIGTPTSCITLAETIFSLVSKPEVSGIYHCTDAGTASWYDFAVAIYEEAKNLGVLTKDANVNIIPIGNAEYHSCAVRPSYSVLDKSSLVEDLGIELKHWRQALRQVLQEKVNS</sequence>
<protein>
    <recommendedName>
        <fullName evidence="4 6">dTDP-4-dehydrorhamnose reductase</fullName>
        <ecNumber evidence="3 6">1.1.1.133</ecNumber>
    </recommendedName>
</protein>
<dbReference type="PANTHER" id="PTHR10491:SF4">
    <property type="entry name" value="METHIONINE ADENOSYLTRANSFERASE 2 SUBUNIT BETA"/>
    <property type="match status" value="1"/>
</dbReference>
<dbReference type="Gene3D" id="3.40.50.720">
    <property type="entry name" value="NAD(P)-binding Rossmann-like Domain"/>
    <property type="match status" value="1"/>
</dbReference>
<comment type="function">
    <text evidence="6">Catalyzes the reduction of dTDP-6-deoxy-L-lyxo-4-hexulose to yield dTDP-L-rhamnose.</text>
</comment>
<proteinExistence type="inferred from homology"/>
<feature type="domain" description="RmlD-like substrate binding" evidence="7">
    <location>
        <begin position="1"/>
        <end position="286"/>
    </location>
</feature>
<name>A0ABY4VIT4_9GAMM</name>
<keyword evidence="9" id="KW-1185">Reference proteome</keyword>
<dbReference type="EC" id="1.1.1.133" evidence="3 6"/>
<dbReference type="InterPro" id="IPR036291">
    <property type="entry name" value="NAD(P)-bd_dom_sf"/>
</dbReference>
<dbReference type="PANTHER" id="PTHR10491">
    <property type="entry name" value="DTDP-4-DEHYDRORHAMNOSE REDUCTASE"/>
    <property type="match status" value="1"/>
</dbReference>
<gene>
    <name evidence="8" type="primary">rfbD</name>
    <name evidence="8" type="ORF">MJO52_04345</name>
</gene>
<evidence type="ECO:0000256" key="4">
    <source>
        <dbReference type="ARBA" id="ARBA00017099"/>
    </source>
</evidence>
<dbReference type="SUPFAM" id="SSF51735">
    <property type="entry name" value="NAD(P)-binding Rossmann-fold domains"/>
    <property type="match status" value="1"/>
</dbReference>
<evidence type="ECO:0000256" key="5">
    <source>
        <dbReference type="ARBA" id="ARBA00048200"/>
    </source>
</evidence>
<organism evidence="8 9">
    <name type="scientific">Microbulbifer variabilis</name>
    <dbReference type="NCBI Taxonomy" id="266805"/>
    <lineage>
        <taxon>Bacteria</taxon>
        <taxon>Pseudomonadati</taxon>
        <taxon>Pseudomonadota</taxon>
        <taxon>Gammaproteobacteria</taxon>
        <taxon>Cellvibrionales</taxon>
        <taxon>Microbulbiferaceae</taxon>
        <taxon>Microbulbifer</taxon>
    </lineage>
</organism>
<reference evidence="8" key="1">
    <citation type="submission" date="2022-02" db="EMBL/GenBank/DDBJ databases">
        <title>Coral-associated bacteria.</title>
        <authorList>
            <person name="Tang K."/>
            <person name="Wang X."/>
        </authorList>
    </citation>
    <scope>NUCLEOTIDE SEQUENCE</scope>
    <source>
        <strain evidence="8">SCSIO 43006</strain>
    </source>
</reference>
<dbReference type="InterPro" id="IPR029903">
    <property type="entry name" value="RmlD-like-bd"/>
</dbReference>
<comment type="pathway">
    <text evidence="1 6">Carbohydrate biosynthesis; dTDP-L-rhamnose biosynthesis.</text>
</comment>
<evidence type="ECO:0000256" key="3">
    <source>
        <dbReference type="ARBA" id="ARBA00012929"/>
    </source>
</evidence>
<dbReference type="Gene3D" id="3.90.25.10">
    <property type="entry name" value="UDP-galactose 4-epimerase, domain 1"/>
    <property type="match status" value="1"/>
</dbReference>
<keyword evidence="6" id="KW-0521">NADP</keyword>
<dbReference type="GO" id="GO:0008831">
    <property type="term" value="F:dTDP-4-dehydrorhamnose reductase activity"/>
    <property type="evidence" value="ECO:0007669"/>
    <property type="project" value="UniProtKB-EC"/>
</dbReference>
<dbReference type="Proteomes" id="UP001055658">
    <property type="component" value="Chromosome"/>
</dbReference>
<dbReference type="InterPro" id="IPR005913">
    <property type="entry name" value="dTDP_dehydrorham_reduct"/>
</dbReference>
<comment type="cofactor">
    <cofactor evidence="6">
        <name>Mg(2+)</name>
        <dbReference type="ChEBI" id="CHEBI:18420"/>
    </cofactor>
    <text evidence="6">Binds 1 Mg(2+) ion per monomer.</text>
</comment>
<comment type="similarity">
    <text evidence="2 6">Belongs to the dTDP-4-dehydrorhamnose reductase family.</text>
</comment>
<evidence type="ECO:0000313" key="8">
    <source>
        <dbReference type="EMBL" id="USD22367.1"/>
    </source>
</evidence>
<dbReference type="CDD" id="cd05254">
    <property type="entry name" value="dTDP_HR_like_SDR_e"/>
    <property type="match status" value="1"/>
</dbReference>
<dbReference type="NCBIfam" id="TIGR01214">
    <property type="entry name" value="rmlD"/>
    <property type="match status" value="1"/>
</dbReference>
<evidence type="ECO:0000256" key="1">
    <source>
        <dbReference type="ARBA" id="ARBA00004781"/>
    </source>
</evidence>
<evidence type="ECO:0000259" key="7">
    <source>
        <dbReference type="Pfam" id="PF04321"/>
    </source>
</evidence>
<evidence type="ECO:0000313" key="9">
    <source>
        <dbReference type="Proteomes" id="UP001055658"/>
    </source>
</evidence>
<dbReference type="EMBL" id="CP092418">
    <property type="protein sequence ID" value="USD22367.1"/>
    <property type="molecule type" value="Genomic_DNA"/>
</dbReference>